<dbReference type="NCBIfam" id="NF001613">
    <property type="entry name" value="PRK00400.1-5"/>
    <property type="match status" value="1"/>
</dbReference>
<dbReference type="RefSeq" id="WP_135282648.1">
    <property type="nucleotide sequence ID" value="NZ_SRIO01000019.1"/>
</dbReference>
<accession>A0A4Z0F6L8</accession>
<keyword evidence="6 8" id="KW-0067">ATP-binding</keyword>
<dbReference type="AlphaFoldDB" id="A0A4Z0F6L8"/>
<dbReference type="Gene3D" id="1.10.287.1080">
    <property type="entry name" value="MazG-like"/>
    <property type="match status" value="1"/>
</dbReference>
<evidence type="ECO:0000256" key="7">
    <source>
        <dbReference type="ARBA" id="ARBA00023102"/>
    </source>
</evidence>
<proteinExistence type="inferred from homology"/>
<evidence type="ECO:0000256" key="1">
    <source>
        <dbReference type="ARBA" id="ARBA00001460"/>
    </source>
</evidence>
<dbReference type="GO" id="GO:0005737">
    <property type="term" value="C:cytoplasm"/>
    <property type="evidence" value="ECO:0007669"/>
    <property type="project" value="UniProtKB-SubCell"/>
</dbReference>
<reference evidence="9 10" key="1">
    <citation type="journal article" date="2019" name="ISME J.">
        <title>Candidatus Macondimonas diazotrophica, a novel gammaproteobacterial genus dominating crude-oil-contaminated coastal sediments.</title>
        <authorList>
            <person name="Karthikeyan S."/>
            <person name="Konstantinidis K."/>
        </authorList>
    </citation>
    <scope>NUCLEOTIDE SEQUENCE [LARGE SCALE GENOMIC DNA]</scope>
    <source>
        <strain evidence="9 10">KTK01</strain>
    </source>
</reference>
<evidence type="ECO:0000256" key="3">
    <source>
        <dbReference type="ARBA" id="ARBA00022605"/>
    </source>
</evidence>
<dbReference type="Pfam" id="PF01503">
    <property type="entry name" value="PRA-PH"/>
    <property type="match status" value="1"/>
</dbReference>
<evidence type="ECO:0000256" key="6">
    <source>
        <dbReference type="ARBA" id="ARBA00022840"/>
    </source>
</evidence>
<evidence type="ECO:0000256" key="8">
    <source>
        <dbReference type="HAMAP-Rule" id="MF_01020"/>
    </source>
</evidence>
<name>A0A4Z0F6L8_9GAMM</name>
<keyword evidence="10" id="KW-1185">Reference proteome</keyword>
<dbReference type="EC" id="3.6.1.31" evidence="8"/>
<dbReference type="NCBIfam" id="TIGR03188">
    <property type="entry name" value="histidine_hisI"/>
    <property type="match status" value="1"/>
</dbReference>
<dbReference type="UniPathway" id="UPA00031">
    <property type="reaction ID" value="UER00007"/>
</dbReference>
<dbReference type="InterPro" id="IPR008179">
    <property type="entry name" value="HisE"/>
</dbReference>
<dbReference type="GO" id="GO:0000105">
    <property type="term" value="P:L-histidine biosynthetic process"/>
    <property type="evidence" value="ECO:0007669"/>
    <property type="project" value="UniProtKB-UniRule"/>
</dbReference>
<evidence type="ECO:0000256" key="5">
    <source>
        <dbReference type="ARBA" id="ARBA00022801"/>
    </source>
</evidence>
<dbReference type="HAMAP" id="MF_01020">
    <property type="entry name" value="HisE"/>
    <property type="match status" value="1"/>
</dbReference>
<evidence type="ECO:0000313" key="10">
    <source>
        <dbReference type="Proteomes" id="UP000297890"/>
    </source>
</evidence>
<dbReference type="CDD" id="cd11534">
    <property type="entry name" value="NTP-PPase_HisIE_like"/>
    <property type="match status" value="1"/>
</dbReference>
<sequence>MSEEKRLGSPAEFFAALDHLAQTVDARAGGGGGPEASYTAKLLAKGTGKCAKKFGEEAVELALALVSESDEAVASEAGDVLYHLMVALRARGISLDEVGAALAARQAMSGLEEKALR</sequence>
<comment type="pathway">
    <text evidence="2 8">Amino-acid biosynthesis; L-histidine biosynthesis; L-histidine from 5-phospho-alpha-D-ribose 1-diphosphate: step 2/9.</text>
</comment>
<comment type="subcellular location">
    <subcellularLocation>
        <location evidence="8">Cytoplasm</location>
    </subcellularLocation>
</comment>
<dbReference type="OrthoDB" id="9814738at2"/>
<dbReference type="GO" id="GO:0005524">
    <property type="term" value="F:ATP binding"/>
    <property type="evidence" value="ECO:0007669"/>
    <property type="project" value="UniProtKB-KW"/>
</dbReference>
<dbReference type="SUPFAM" id="SSF101386">
    <property type="entry name" value="all-alpha NTP pyrophosphatases"/>
    <property type="match status" value="1"/>
</dbReference>
<gene>
    <name evidence="8" type="primary">hisE</name>
    <name evidence="9" type="ORF">E4680_11930</name>
</gene>
<evidence type="ECO:0000313" key="9">
    <source>
        <dbReference type="EMBL" id="TFZ81604.1"/>
    </source>
</evidence>
<keyword evidence="8" id="KW-0963">Cytoplasm</keyword>
<organism evidence="9 10">
    <name type="scientific">Candidatus Macondimonas diazotrophica</name>
    <dbReference type="NCBI Taxonomy" id="2305248"/>
    <lineage>
        <taxon>Bacteria</taxon>
        <taxon>Pseudomonadati</taxon>
        <taxon>Pseudomonadota</taxon>
        <taxon>Gammaproteobacteria</taxon>
        <taxon>Chromatiales</taxon>
        <taxon>Ectothiorhodospiraceae</taxon>
        <taxon>Candidatus Macondimonas</taxon>
    </lineage>
</organism>
<comment type="catalytic activity">
    <reaction evidence="1 8">
        <text>1-(5-phospho-beta-D-ribosyl)-ATP + H2O = 1-(5-phospho-beta-D-ribosyl)-5'-AMP + diphosphate + H(+)</text>
        <dbReference type="Rhea" id="RHEA:22828"/>
        <dbReference type="ChEBI" id="CHEBI:15377"/>
        <dbReference type="ChEBI" id="CHEBI:15378"/>
        <dbReference type="ChEBI" id="CHEBI:33019"/>
        <dbReference type="ChEBI" id="CHEBI:59457"/>
        <dbReference type="ChEBI" id="CHEBI:73183"/>
        <dbReference type="EC" id="3.6.1.31"/>
    </reaction>
</comment>
<dbReference type="InterPro" id="IPR021130">
    <property type="entry name" value="PRib-ATP_PPHydrolase-like"/>
</dbReference>
<protein>
    <recommendedName>
        <fullName evidence="8">Phosphoribosyl-ATP pyrophosphatase</fullName>
        <shortName evidence="8">PRA-PH</shortName>
        <ecNumber evidence="8">3.6.1.31</ecNumber>
    </recommendedName>
</protein>
<keyword evidence="3 8" id="KW-0028">Amino-acid biosynthesis</keyword>
<keyword evidence="4 8" id="KW-0547">Nucleotide-binding</keyword>
<keyword evidence="5 8" id="KW-0378">Hydrolase</keyword>
<dbReference type="PANTHER" id="PTHR42945:SF1">
    <property type="entry name" value="HISTIDINE BIOSYNTHESIS BIFUNCTIONAL PROTEIN HIS7"/>
    <property type="match status" value="1"/>
</dbReference>
<dbReference type="GO" id="GO:0004636">
    <property type="term" value="F:phosphoribosyl-ATP diphosphatase activity"/>
    <property type="evidence" value="ECO:0007669"/>
    <property type="project" value="UniProtKB-UniRule"/>
</dbReference>
<evidence type="ECO:0000256" key="4">
    <source>
        <dbReference type="ARBA" id="ARBA00022741"/>
    </source>
</evidence>
<dbReference type="PANTHER" id="PTHR42945">
    <property type="entry name" value="HISTIDINE BIOSYNTHESIS BIFUNCTIONAL PROTEIN"/>
    <property type="match status" value="1"/>
</dbReference>
<comment type="caution">
    <text evidence="9">The sequence shown here is derived from an EMBL/GenBank/DDBJ whole genome shotgun (WGS) entry which is preliminary data.</text>
</comment>
<comment type="similarity">
    <text evidence="8">Belongs to the PRA-PH family.</text>
</comment>
<dbReference type="Proteomes" id="UP000297890">
    <property type="component" value="Unassembled WGS sequence"/>
</dbReference>
<evidence type="ECO:0000256" key="2">
    <source>
        <dbReference type="ARBA" id="ARBA00005204"/>
    </source>
</evidence>
<dbReference type="EMBL" id="SRIO01000019">
    <property type="protein sequence ID" value="TFZ81604.1"/>
    <property type="molecule type" value="Genomic_DNA"/>
</dbReference>
<keyword evidence="7 8" id="KW-0368">Histidine biosynthesis</keyword>